<dbReference type="SUPFAM" id="SSF52402">
    <property type="entry name" value="Adenine nucleotide alpha hydrolases-like"/>
    <property type="match status" value="2"/>
</dbReference>
<sequence>MKNILLPTDFSENAWNSTLYAINLYKEESCRFFLMTSYNVNGYYENSMMDPVPAKEESIKVKANSEEKLNRLCEIIKERSSNPKHTFKCVALNKTLIDSIKHELNQHAFDIILIGTQGSTGAYEVIFGSNTIQILNEIKNCPILAVPSNVYFKVLKEIVLATSYKIEHSSDDLKYLIQLAKQNNSAIRILHIEESGGISISQKHNKNHLESCLKEIEHSAHSLAHVSIPIGIYCFTESRGSDMIVFINKKHNFLENLLFKPLYKDLGNYSRIPLLVLHRSNE</sequence>
<dbReference type="Proteomes" id="UP000003844">
    <property type="component" value="Unassembled WGS sequence"/>
</dbReference>
<dbReference type="STRING" id="865937.Gilli_0339"/>
<dbReference type="OrthoDB" id="9788959at2"/>
<proteinExistence type="predicted"/>
<dbReference type="CDD" id="cd00293">
    <property type="entry name" value="USP-like"/>
    <property type="match status" value="1"/>
</dbReference>
<gene>
    <name evidence="2" type="ORF">Gilli_0339</name>
</gene>
<name>H2BRG8_GILLR</name>
<keyword evidence="3" id="KW-1185">Reference proteome</keyword>
<reference evidence="3" key="1">
    <citation type="journal article" date="2012" name="Stand. Genomic Sci.">
        <title>Genome sequence of the Antarctic rhodopsins-containing flavobacterium Gillisia limnaea type strain (R-8282(T)).</title>
        <authorList>
            <person name="Riedel T."/>
            <person name="Held B."/>
            <person name="Nolan M."/>
            <person name="Lucas S."/>
            <person name="Lapidus A."/>
            <person name="Tice H."/>
            <person name="Del Rio T.G."/>
            <person name="Cheng J.F."/>
            <person name="Han C."/>
            <person name="Tapia R."/>
            <person name="Goodwin L.A."/>
            <person name="Pitluck S."/>
            <person name="Liolios K."/>
            <person name="Mavromatis K."/>
            <person name="Pagani I."/>
            <person name="Ivanova N."/>
            <person name="Mikhailova N."/>
            <person name="Pati A."/>
            <person name="Chen A."/>
            <person name="Palaniappan K."/>
            <person name="Land M."/>
            <person name="Rohde M."/>
            <person name="Tindall B.J."/>
            <person name="Detter J.C."/>
            <person name="Goker M."/>
            <person name="Bristow J."/>
            <person name="Eisen J.A."/>
            <person name="Markowitz V."/>
            <person name="Hugenholtz P."/>
            <person name="Kyrpides N.C."/>
            <person name="Klenk H.P."/>
            <person name="Woyke T."/>
        </authorList>
    </citation>
    <scope>NUCLEOTIDE SEQUENCE [LARGE SCALE GENOMIC DNA]</scope>
    <source>
        <strain evidence="3">DSM 15749 / LMG 21470 / R-8282</strain>
    </source>
</reference>
<dbReference type="AlphaFoldDB" id="H2BRG8"/>
<dbReference type="eggNOG" id="COG0589">
    <property type="taxonomic scope" value="Bacteria"/>
</dbReference>
<dbReference type="Gene3D" id="3.40.50.620">
    <property type="entry name" value="HUPs"/>
    <property type="match status" value="2"/>
</dbReference>
<dbReference type="Pfam" id="PF00582">
    <property type="entry name" value="Usp"/>
    <property type="match status" value="1"/>
</dbReference>
<dbReference type="HOGENOM" id="CLU_049301_2_4_10"/>
<accession>H2BRG8</accession>
<dbReference type="RefSeq" id="WP_006987379.1">
    <property type="nucleotide sequence ID" value="NZ_JH594605.1"/>
</dbReference>
<feature type="domain" description="UspA" evidence="1">
    <location>
        <begin position="1"/>
        <end position="147"/>
    </location>
</feature>
<evidence type="ECO:0000313" key="3">
    <source>
        <dbReference type="Proteomes" id="UP000003844"/>
    </source>
</evidence>
<organism evidence="2 3">
    <name type="scientific">Gillisia limnaea (strain DSM 15749 / LMG 21470 / R-8282)</name>
    <dbReference type="NCBI Taxonomy" id="865937"/>
    <lineage>
        <taxon>Bacteria</taxon>
        <taxon>Pseudomonadati</taxon>
        <taxon>Bacteroidota</taxon>
        <taxon>Flavobacteriia</taxon>
        <taxon>Flavobacteriales</taxon>
        <taxon>Flavobacteriaceae</taxon>
        <taxon>Gillisia</taxon>
    </lineage>
</organism>
<dbReference type="InterPro" id="IPR006016">
    <property type="entry name" value="UspA"/>
</dbReference>
<evidence type="ECO:0000259" key="1">
    <source>
        <dbReference type="Pfam" id="PF00582"/>
    </source>
</evidence>
<dbReference type="EMBL" id="JH594605">
    <property type="protein sequence ID" value="EHQ04487.1"/>
    <property type="molecule type" value="Genomic_DNA"/>
</dbReference>
<protein>
    <submittedName>
        <fullName evidence="2">UspA domain-containing protein</fullName>
    </submittedName>
</protein>
<evidence type="ECO:0000313" key="2">
    <source>
        <dbReference type="EMBL" id="EHQ04487.1"/>
    </source>
</evidence>
<dbReference type="InterPro" id="IPR014729">
    <property type="entry name" value="Rossmann-like_a/b/a_fold"/>
</dbReference>